<reference evidence="1" key="1">
    <citation type="journal article" date="2013" name="BMC Genomics">
        <title>Unscrambling butterfly oogenesis.</title>
        <authorList>
            <person name="Carter J.M."/>
            <person name="Baker S.C."/>
            <person name="Pink R."/>
            <person name="Carter D.R."/>
            <person name="Collins A."/>
            <person name="Tomlin J."/>
            <person name="Gibbs M."/>
            <person name="Breuker C.J."/>
        </authorList>
    </citation>
    <scope>NUCLEOTIDE SEQUENCE</scope>
    <source>
        <tissue evidence="1">Ovary</tissue>
    </source>
</reference>
<name>S4P257_9NEOP</name>
<dbReference type="EMBL" id="GAIX01006974">
    <property type="protein sequence ID" value="JAA85586.1"/>
    <property type="molecule type" value="Transcribed_RNA"/>
</dbReference>
<proteinExistence type="predicted"/>
<organism evidence="1">
    <name type="scientific">Pararge aegeria</name>
    <name type="common">speckled wood butterfly</name>
    <dbReference type="NCBI Taxonomy" id="116150"/>
    <lineage>
        <taxon>Eukaryota</taxon>
        <taxon>Metazoa</taxon>
        <taxon>Ecdysozoa</taxon>
        <taxon>Arthropoda</taxon>
        <taxon>Hexapoda</taxon>
        <taxon>Insecta</taxon>
        <taxon>Pterygota</taxon>
        <taxon>Neoptera</taxon>
        <taxon>Endopterygota</taxon>
        <taxon>Lepidoptera</taxon>
        <taxon>Glossata</taxon>
        <taxon>Ditrysia</taxon>
        <taxon>Papilionoidea</taxon>
        <taxon>Nymphalidae</taxon>
        <taxon>Satyrinae</taxon>
        <taxon>Satyrini</taxon>
        <taxon>Parargina</taxon>
        <taxon>Pararge</taxon>
    </lineage>
</organism>
<reference evidence="1" key="2">
    <citation type="submission" date="2013-05" db="EMBL/GenBank/DDBJ databases">
        <authorList>
            <person name="Carter J.-M."/>
            <person name="Baker S.C."/>
            <person name="Pink R."/>
            <person name="Carter D.R.F."/>
            <person name="Collins A."/>
            <person name="Tomlin J."/>
            <person name="Gibbs M."/>
            <person name="Breuker C.J."/>
        </authorList>
    </citation>
    <scope>NUCLEOTIDE SEQUENCE</scope>
    <source>
        <tissue evidence="1">Ovary</tissue>
    </source>
</reference>
<accession>S4P257</accession>
<protein>
    <submittedName>
        <fullName evidence="1">Uncharacterized protein</fullName>
    </submittedName>
</protein>
<feature type="non-terminal residue" evidence="1">
    <location>
        <position position="1"/>
    </location>
</feature>
<evidence type="ECO:0000313" key="1">
    <source>
        <dbReference type="EMBL" id="JAA85586.1"/>
    </source>
</evidence>
<dbReference type="AlphaFoldDB" id="S4P257"/>
<sequence length="107" mass="12785">HYWVYKKTVDHSVGDVVFNRYQHSSIDGLQTSREDRVVLKPLQKSHRLHVRENILQYLSLGFLYKLIRHPLRLMIGFICGLPVKYSLHNKSNSLYIATQYRCLFYFL</sequence>